<dbReference type="SUPFAM" id="SSF53187">
    <property type="entry name" value="Zn-dependent exopeptidases"/>
    <property type="match status" value="1"/>
</dbReference>
<evidence type="ECO:0000256" key="1">
    <source>
        <dbReference type="ARBA" id="ARBA00006272"/>
    </source>
</evidence>
<evidence type="ECO:0000313" key="7">
    <source>
        <dbReference type="EMBL" id="WPD18418.1"/>
    </source>
</evidence>
<comment type="similarity">
    <text evidence="1 6">Belongs to the peptidase M42 family.</text>
</comment>
<keyword evidence="3" id="KW-0645">Protease</keyword>
<dbReference type="EMBL" id="CP132508">
    <property type="protein sequence ID" value="WPD18418.1"/>
    <property type="molecule type" value="Genomic_DNA"/>
</dbReference>
<dbReference type="Pfam" id="PF05343">
    <property type="entry name" value="Peptidase_M42"/>
    <property type="match status" value="1"/>
</dbReference>
<keyword evidence="8" id="KW-1185">Reference proteome</keyword>
<protein>
    <submittedName>
        <fullName evidence="7">M42 family metallopeptidase</fullName>
    </submittedName>
</protein>
<organism evidence="7 8">
    <name type="scientific">Thermaerobacter composti</name>
    <dbReference type="NCBI Taxonomy" id="554949"/>
    <lineage>
        <taxon>Bacteria</taxon>
        <taxon>Bacillati</taxon>
        <taxon>Bacillota</taxon>
        <taxon>Clostridia</taxon>
        <taxon>Eubacteriales</taxon>
        <taxon>Clostridiales Family XVII. Incertae Sedis</taxon>
        <taxon>Thermaerobacter</taxon>
    </lineage>
</organism>
<dbReference type="SUPFAM" id="SSF101821">
    <property type="entry name" value="Aminopeptidase/glucanase lid domain"/>
    <property type="match status" value="1"/>
</dbReference>
<name>A0ABZ0QLQ2_9FIRM</name>
<dbReference type="InterPro" id="IPR023367">
    <property type="entry name" value="Peptidase_M42_dom2"/>
</dbReference>
<dbReference type="Gene3D" id="2.40.30.40">
    <property type="entry name" value="Peptidase M42, domain 2"/>
    <property type="match status" value="1"/>
</dbReference>
<dbReference type="PANTHER" id="PTHR32481">
    <property type="entry name" value="AMINOPEPTIDASE"/>
    <property type="match status" value="1"/>
</dbReference>
<keyword evidence="2" id="KW-0031">Aminopeptidase</keyword>
<dbReference type="PIRSF" id="PIRSF001123">
    <property type="entry name" value="PepA_GA"/>
    <property type="match status" value="1"/>
</dbReference>
<keyword evidence="4" id="KW-0479">Metal-binding</keyword>
<proteinExistence type="inferred from homology"/>
<evidence type="ECO:0000256" key="6">
    <source>
        <dbReference type="PIRNR" id="PIRNR001123"/>
    </source>
</evidence>
<dbReference type="PANTHER" id="PTHR32481:SF0">
    <property type="entry name" value="AMINOPEPTIDASE YPDE-RELATED"/>
    <property type="match status" value="1"/>
</dbReference>
<evidence type="ECO:0000256" key="5">
    <source>
        <dbReference type="ARBA" id="ARBA00022801"/>
    </source>
</evidence>
<gene>
    <name evidence="7" type="ORF">Q5761_08575</name>
</gene>
<evidence type="ECO:0000256" key="2">
    <source>
        <dbReference type="ARBA" id="ARBA00022438"/>
    </source>
</evidence>
<dbReference type="CDD" id="cd05656">
    <property type="entry name" value="M42_Frv"/>
    <property type="match status" value="1"/>
</dbReference>
<dbReference type="Proteomes" id="UP001304683">
    <property type="component" value="Chromosome"/>
</dbReference>
<sequence length="344" mass="37019">MLLARLSEARGVAGDEAAVRDIILEAVRPFVDAYRVDAMGNLLVVKGRDKPGPRVMVAAHMDEVGLMITRVEKSGLLRFAKVGGLDDRLLPGKRVRVGPDGVPGVIGSKPIHLDRKASSVTPADELYIDIGATSREEAERLVRPGHYATFDTAFGEFGQGLWKGKAFDDRAGCALLVELLRGEYGFPLYGAFTVQEEVGLRGAATAAHALDPDVALVLEGTTCADIPDADEHGQSTRLGCGPAITAMDRTVIPPRWLTDRLVAAAERRGIPYQWKRTTMGGTDAGRIHQARAGVPSAVVSVPCRYIHSPCAVMSRQDFEHALELVRGFLEDLSEGGVPRHGDPQ</sequence>
<dbReference type="Gene3D" id="3.40.630.10">
    <property type="entry name" value="Zn peptidases"/>
    <property type="match status" value="1"/>
</dbReference>
<keyword evidence="5" id="KW-0378">Hydrolase</keyword>
<dbReference type="InterPro" id="IPR051464">
    <property type="entry name" value="Peptidase_M42_aminopept"/>
</dbReference>
<dbReference type="RefSeq" id="WP_135225823.1">
    <property type="nucleotide sequence ID" value="NZ_CP132508.1"/>
</dbReference>
<evidence type="ECO:0000256" key="3">
    <source>
        <dbReference type="ARBA" id="ARBA00022670"/>
    </source>
</evidence>
<dbReference type="InterPro" id="IPR008007">
    <property type="entry name" value="Peptidase_M42"/>
</dbReference>
<evidence type="ECO:0000256" key="4">
    <source>
        <dbReference type="ARBA" id="ARBA00022723"/>
    </source>
</evidence>
<reference evidence="7 8" key="1">
    <citation type="submission" date="2023-08" db="EMBL/GenBank/DDBJ databases">
        <title>Genome sequence of Thermaerobacter compostii strain Ins1, a spore-forming filamentous bacterium isolated from a deep geothermal reservoir.</title>
        <authorList>
            <person name="Bregnard D."/>
            <person name="Gonzalez D."/>
            <person name="Junier P."/>
        </authorList>
    </citation>
    <scope>NUCLEOTIDE SEQUENCE [LARGE SCALE GENOMIC DNA]</scope>
    <source>
        <strain evidence="7 8">Ins1</strain>
    </source>
</reference>
<evidence type="ECO:0000313" key="8">
    <source>
        <dbReference type="Proteomes" id="UP001304683"/>
    </source>
</evidence>
<accession>A0ABZ0QLQ2</accession>